<evidence type="ECO:0000256" key="3">
    <source>
        <dbReference type="SAM" id="MobiDB-lite"/>
    </source>
</evidence>
<evidence type="ECO:0000256" key="2">
    <source>
        <dbReference type="ARBA" id="ARBA00023002"/>
    </source>
</evidence>
<feature type="region of interest" description="Disordered" evidence="3">
    <location>
        <begin position="1"/>
        <end position="23"/>
    </location>
</feature>
<organism evidence="4 5">
    <name type="scientific">Pseudonocardia petroleophila</name>
    <dbReference type="NCBI Taxonomy" id="37331"/>
    <lineage>
        <taxon>Bacteria</taxon>
        <taxon>Bacillati</taxon>
        <taxon>Actinomycetota</taxon>
        <taxon>Actinomycetes</taxon>
        <taxon>Pseudonocardiales</taxon>
        <taxon>Pseudonocardiaceae</taxon>
        <taxon>Pseudonocardia</taxon>
    </lineage>
</organism>
<name>A0A7G7MHD7_9PSEU</name>
<dbReference type="PANTHER" id="PTHR43477:SF1">
    <property type="entry name" value="DIHYDROANTICAPSIN 7-DEHYDROGENASE"/>
    <property type="match status" value="1"/>
</dbReference>
<dbReference type="Gene3D" id="3.40.50.720">
    <property type="entry name" value="NAD(P)-binding Rossmann-like Domain"/>
    <property type="match status" value="1"/>
</dbReference>
<evidence type="ECO:0000256" key="1">
    <source>
        <dbReference type="ARBA" id="ARBA00006484"/>
    </source>
</evidence>
<dbReference type="InterPro" id="IPR036291">
    <property type="entry name" value="NAD(P)-bd_dom_sf"/>
</dbReference>
<accession>A0A7G7MHD7</accession>
<sequence length="290" mass="28062">MQHGHLPATGRREGGHAATGGAATGGAATGGAATGGAATGGAATGGGRGVSGGIAVVVGASGALGGAIAQRLRGEGLTVVAVARTAGPGICAADIGSDSAVDDIAAAVAELDGPVRMVVQAAGLPAAGPLETIAPDALGHAVALKCGGMLRLVRAVDGRLERGSRIVALGGHYGIEPAPYACAAGVTNAALANLVRQLAISYGPRGITAHLVAPGPAETPRLRGLSERAAEQRGVPVEQVLAERAAESPLGRLVTPGEVAWAVATLLAPEADALHGSTLGLDMGARRGVF</sequence>
<dbReference type="InterPro" id="IPR002347">
    <property type="entry name" value="SDR_fam"/>
</dbReference>
<gene>
    <name evidence="4" type="ORF">H6H00_29860</name>
</gene>
<dbReference type="GO" id="GO:0016491">
    <property type="term" value="F:oxidoreductase activity"/>
    <property type="evidence" value="ECO:0007669"/>
    <property type="project" value="UniProtKB-KW"/>
</dbReference>
<dbReference type="Pfam" id="PF13561">
    <property type="entry name" value="adh_short_C2"/>
    <property type="match status" value="1"/>
</dbReference>
<dbReference type="InterPro" id="IPR051122">
    <property type="entry name" value="SDR_DHRS6-like"/>
</dbReference>
<protein>
    <submittedName>
        <fullName evidence="4">SDR family oxidoreductase</fullName>
    </submittedName>
</protein>
<comment type="similarity">
    <text evidence="1">Belongs to the short-chain dehydrogenases/reductases (SDR) family.</text>
</comment>
<proteinExistence type="inferred from homology"/>
<dbReference type="SUPFAM" id="SSF51735">
    <property type="entry name" value="NAD(P)-binding Rossmann-fold domains"/>
    <property type="match status" value="1"/>
</dbReference>
<evidence type="ECO:0000313" key="5">
    <source>
        <dbReference type="Proteomes" id="UP000515728"/>
    </source>
</evidence>
<evidence type="ECO:0000313" key="4">
    <source>
        <dbReference type="EMBL" id="QNG52198.1"/>
    </source>
</evidence>
<dbReference type="PRINTS" id="PR00081">
    <property type="entry name" value="GDHRDH"/>
</dbReference>
<dbReference type="KEGG" id="ppel:H6H00_29860"/>
<dbReference type="EMBL" id="CP060131">
    <property type="protein sequence ID" value="QNG52198.1"/>
    <property type="molecule type" value="Genomic_DNA"/>
</dbReference>
<reference evidence="4 5" key="1">
    <citation type="submission" date="2020-08" db="EMBL/GenBank/DDBJ databases">
        <authorList>
            <person name="Mo P."/>
        </authorList>
    </citation>
    <scope>NUCLEOTIDE SEQUENCE [LARGE SCALE GENOMIC DNA]</scope>
    <source>
        <strain evidence="4 5">CGMCC 4.1532</strain>
    </source>
</reference>
<keyword evidence="2" id="KW-0560">Oxidoreductase</keyword>
<dbReference type="Proteomes" id="UP000515728">
    <property type="component" value="Chromosome"/>
</dbReference>
<dbReference type="AlphaFoldDB" id="A0A7G7MHD7"/>
<keyword evidence="5" id="KW-1185">Reference proteome</keyword>
<dbReference type="PANTHER" id="PTHR43477">
    <property type="entry name" value="DIHYDROANTICAPSIN 7-DEHYDROGENASE"/>
    <property type="match status" value="1"/>
</dbReference>